<proteinExistence type="predicted"/>
<dbReference type="Proteomes" id="UP000831113">
    <property type="component" value="Chromosome"/>
</dbReference>
<keyword evidence="1" id="KW-0732">Signal</keyword>
<accession>A0ABY4CUV9</accession>
<feature type="signal peptide" evidence="1">
    <location>
        <begin position="1"/>
        <end position="24"/>
    </location>
</feature>
<protein>
    <submittedName>
        <fullName evidence="2">T9SS type A sorting domain-containing protein</fullName>
    </submittedName>
</protein>
<organism evidence="2 3">
    <name type="scientific">Hymenobacter tibetensis</name>
    <dbReference type="NCBI Taxonomy" id="497967"/>
    <lineage>
        <taxon>Bacteria</taxon>
        <taxon>Pseudomonadati</taxon>
        <taxon>Bacteroidota</taxon>
        <taxon>Cytophagia</taxon>
        <taxon>Cytophagales</taxon>
        <taxon>Hymenobacteraceae</taxon>
        <taxon>Hymenobacter</taxon>
    </lineage>
</organism>
<dbReference type="EMBL" id="CP094669">
    <property type="protein sequence ID" value="UOG73822.1"/>
    <property type="molecule type" value="Genomic_DNA"/>
</dbReference>
<evidence type="ECO:0000313" key="2">
    <source>
        <dbReference type="EMBL" id="UOG73822.1"/>
    </source>
</evidence>
<reference evidence="2 3" key="1">
    <citation type="submission" date="2022-03" db="EMBL/GenBank/DDBJ databases">
        <title>Hymenobactersp. isolated from the air.</title>
        <authorList>
            <person name="Won M."/>
            <person name="Kwon S.-W."/>
        </authorList>
    </citation>
    <scope>NUCLEOTIDE SEQUENCE [LARGE SCALE GENOMIC DNA]</scope>
    <source>
        <strain evidence="2 3">KACC 21982</strain>
    </source>
</reference>
<evidence type="ECO:0000256" key="1">
    <source>
        <dbReference type="SAM" id="SignalP"/>
    </source>
</evidence>
<keyword evidence="3" id="KW-1185">Reference proteome</keyword>
<dbReference type="NCBIfam" id="TIGR04183">
    <property type="entry name" value="Por_Secre_tail"/>
    <property type="match status" value="1"/>
</dbReference>
<name>A0ABY4CUV9_9BACT</name>
<dbReference type="RefSeq" id="WP_243796819.1">
    <property type="nucleotide sequence ID" value="NZ_CP094669.1"/>
</dbReference>
<feature type="chain" id="PRO_5045621594" evidence="1">
    <location>
        <begin position="25"/>
        <end position="376"/>
    </location>
</feature>
<gene>
    <name evidence="2" type="ORF">MTX78_17070</name>
</gene>
<sequence>MLHRYSVLGACALLLTAASLPTFAQAPIVIDRNDMPNTGDSLRVSQTLILRGPALTQTGANQTWNYSSLQPLNQSVSYFSGVNATPGVLPIVFGVLGGVNRATIANRQPLPSVLVQAGLPISEVYSFFNESASNYRQVGYGAEIPTVGAIPVFYRSQSLQDVIYRFPLAYEQRDSSNSDFSVDALGQAYVRQKQKRVNNADGWGTLTTPFGTFATLRVVSTLQTRDSISVQGQPGIAVQRPEVKQYKWLGKEQGIPLLEVTTQLVNGREVVSLVQYRDIYRRLPILSNQTQLPESAVAVYPNPVGASESLRLTLPAAGSVSLTATDLAGRVLFKYTLPHAARETVVPASAFGEFRGVALLRVQTETGVAVRRVVRE</sequence>
<evidence type="ECO:0000313" key="3">
    <source>
        <dbReference type="Proteomes" id="UP000831113"/>
    </source>
</evidence>
<dbReference type="InterPro" id="IPR026444">
    <property type="entry name" value="Secre_tail"/>
</dbReference>